<comment type="subcellular location">
    <subcellularLocation>
        <location evidence="1">Membrane</location>
        <topology evidence="1">Multi-pass membrane protein</topology>
    </subcellularLocation>
</comment>
<comment type="caution">
    <text evidence="6">The sequence shown here is derived from an EMBL/GenBank/DDBJ whole genome shotgun (WGS) entry which is preliminary data.</text>
</comment>
<evidence type="ECO:0000256" key="5">
    <source>
        <dbReference type="SAM" id="Phobius"/>
    </source>
</evidence>
<gene>
    <name evidence="6" type="ORF">BC793_12444</name>
</gene>
<evidence type="ECO:0000313" key="6">
    <source>
        <dbReference type="EMBL" id="PWK36063.1"/>
    </source>
</evidence>
<evidence type="ECO:0000313" key="7">
    <source>
        <dbReference type="Proteomes" id="UP000245697"/>
    </source>
</evidence>
<dbReference type="Pfam" id="PF13564">
    <property type="entry name" value="DoxX_2"/>
    <property type="match status" value="1"/>
</dbReference>
<evidence type="ECO:0000256" key="3">
    <source>
        <dbReference type="ARBA" id="ARBA00022989"/>
    </source>
</evidence>
<protein>
    <submittedName>
        <fullName evidence="6">DoxX-like protein</fullName>
    </submittedName>
</protein>
<keyword evidence="4 5" id="KW-0472">Membrane</keyword>
<keyword evidence="3 5" id="KW-1133">Transmembrane helix</keyword>
<dbReference type="AlphaFoldDB" id="A0A316EXY1"/>
<dbReference type="GO" id="GO:0016020">
    <property type="term" value="C:membrane"/>
    <property type="evidence" value="ECO:0007669"/>
    <property type="project" value="UniProtKB-SubCell"/>
</dbReference>
<evidence type="ECO:0000256" key="1">
    <source>
        <dbReference type="ARBA" id="ARBA00004141"/>
    </source>
</evidence>
<proteinExistence type="predicted"/>
<feature type="transmembrane region" description="Helical" evidence="5">
    <location>
        <begin position="57"/>
        <end position="75"/>
    </location>
</feature>
<feature type="transmembrane region" description="Helical" evidence="5">
    <location>
        <begin position="106"/>
        <end position="125"/>
    </location>
</feature>
<accession>A0A316EXY1</accession>
<evidence type="ECO:0000256" key="4">
    <source>
        <dbReference type="ARBA" id="ARBA00023136"/>
    </source>
</evidence>
<keyword evidence="7" id="KW-1185">Reference proteome</keyword>
<organism evidence="6 7">
    <name type="scientific">Actinoplanes xinjiangensis</name>
    <dbReference type="NCBI Taxonomy" id="512350"/>
    <lineage>
        <taxon>Bacteria</taxon>
        <taxon>Bacillati</taxon>
        <taxon>Actinomycetota</taxon>
        <taxon>Actinomycetes</taxon>
        <taxon>Micromonosporales</taxon>
        <taxon>Micromonosporaceae</taxon>
        <taxon>Actinoplanes</taxon>
    </lineage>
</organism>
<dbReference type="RefSeq" id="WP_109601155.1">
    <property type="nucleotide sequence ID" value="NZ_BONA01000077.1"/>
</dbReference>
<sequence length="136" mass="14350">MKVDHSTPVPRRRQAGLVLLWGVQIVLGVVFVLMAFTRLAGSTAAVETFEQIGWGQWLRWVTGAVELAGGVGLLIPRLAGVAALGLVGVMVGATLANLLVLNPAMAVLTVALGVATTAVAVARRADIRLLLHRLRR</sequence>
<keyword evidence="2 5" id="KW-0812">Transmembrane</keyword>
<dbReference type="EMBL" id="QGGR01000024">
    <property type="protein sequence ID" value="PWK36063.1"/>
    <property type="molecule type" value="Genomic_DNA"/>
</dbReference>
<feature type="transmembrane region" description="Helical" evidence="5">
    <location>
        <begin position="15"/>
        <end position="37"/>
    </location>
</feature>
<dbReference type="Proteomes" id="UP000245697">
    <property type="component" value="Unassembled WGS sequence"/>
</dbReference>
<evidence type="ECO:0000256" key="2">
    <source>
        <dbReference type="ARBA" id="ARBA00022692"/>
    </source>
</evidence>
<name>A0A316EXY1_9ACTN</name>
<reference evidence="6 7" key="1">
    <citation type="submission" date="2018-05" db="EMBL/GenBank/DDBJ databases">
        <title>Genomic Encyclopedia of Archaeal and Bacterial Type Strains, Phase II (KMG-II): from individual species to whole genera.</title>
        <authorList>
            <person name="Goeker M."/>
        </authorList>
    </citation>
    <scope>NUCLEOTIDE SEQUENCE [LARGE SCALE GENOMIC DNA]</scope>
    <source>
        <strain evidence="6 7">DSM 45184</strain>
    </source>
</reference>
<dbReference type="OrthoDB" id="3576439at2"/>
<dbReference type="InterPro" id="IPR032808">
    <property type="entry name" value="DoxX"/>
</dbReference>